<dbReference type="AlphaFoldDB" id="Q22MV5"/>
<protein>
    <submittedName>
        <fullName evidence="2">Uncharacterized protein</fullName>
    </submittedName>
</protein>
<dbReference type="GeneID" id="7833593"/>
<feature type="region of interest" description="Disordered" evidence="1">
    <location>
        <begin position="648"/>
        <end position="685"/>
    </location>
</feature>
<feature type="region of interest" description="Disordered" evidence="1">
    <location>
        <begin position="317"/>
        <end position="336"/>
    </location>
</feature>
<keyword evidence="3" id="KW-1185">Reference proteome</keyword>
<dbReference type="InParanoid" id="Q22MV5"/>
<evidence type="ECO:0000313" key="3">
    <source>
        <dbReference type="Proteomes" id="UP000009168"/>
    </source>
</evidence>
<dbReference type="EMBL" id="GG662720">
    <property type="protein sequence ID" value="EAR86303.2"/>
    <property type="molecule type" value="Genomic_DNA"/>
</dbReference>
<feature type="compositionally biased region" description="Polar residues" evidence="1">
    <location>
        <begin position="648"/>
        <end position="667"/>
    </location>
</feature>
<dbReference type="Proteomes" id="UP000009168">
    <property type="component" value="Unassembled WGS sequence"/>
</dbReference>
<feature type="compositionally biased region" description="Polar residues" evidence="1">
    <location>
        <begin position="375"/>
        <end position="403"/>
    </location>
</feature>
<sequence length="685" mass="80998">MKNISNNPRNSKDLTNKTVSINLNVQIENQENYQIEEEEKEEGQVPLDINLYKKSNDKHSFLKKVFISGVRHAQFDGEVCDISLKILYEILRVMGLEANEFLLLEGYKYGCFQSQYGEDLDKFTKSGCSFRKLSKEKLEVKQQKQRFDIDEYMIWLVKNLHRLKYDTTLHFHYMRNVRRGIYQIEKNDIKLPAFHLSDNEQLELLQKYKTPKYMKQRQDSPSLIDAEAQRTFQYFQTKNKKYITTLESKKKEYIERQREYSDRQRKLAKEFYNYHNNKYSPKKYPQVTYRINTQGVYQIDSTEDFSLQQTNNTRCHTSMNESENNYNKSSLVTNNKTPSKTVQYSKQENMFLKSENVNNVNQEIEQNDHFRNKQSDNSQKGNMKNKFPSLNTSPNFSPTKSQNQRYFISTRSNEKQNSILIPKENQKLKLQIQPESSRRTNTIQDFTDVNIKNYSPSHKTQTTPNSPTSSQIMKQKERSNRRLAQAKKETDKRMSLILKNLKEMTQLRQENAVIPYDLRSQSEISEHEDKKELSKIDIIPYQAELYDLNKDLTKLKGETQIDIASLISRVKQNNQIRADIYANIQDIADKRMRNNEIIGKQGAIKAKRRLSECSYRQQKQEIKELKYQALHDKDQTRQYRIEHFLSMTSNPTSKSPSQLKSLQNSPHITPKFKQKIGDLLSQNPF</sequence>
<feature type="region of interest" description="Disordered" evidence="1">
    <location>
        <begin position="366"/>
        <end position="403"/>
    </location>
</feature>
<name>Q22MV5_TETTS</name>
<feature type="region of interest" description="Disordered" evidence="1">
    <location>
        <begin position="452"/>
        <end position="490"/>
    </location>
</feature>
<dbReference type="HOGENOM" id="CLU_393063_0_0_1"/>
<accession>Q22MV5</accession>
<reference evidence="3" key="1">
    <citation type="journal article" date="2006" name="PLoS Biol.">
        <title>Macronuclear genome sequence of the ciliate Tetrahymena thermophila, a model eukaryote.</title>
        <authorList>
            <person name="Eisen J.A."/>
            <person name="Coyne R.S."/>
            <person name="Wu M."/>
            <person name="Wu D."/>
            <person name="Thiagarajan M."/>
            <person name="Wortman J.R."/>
            <person name="Badger J.H."/>
            <person name="Ren Q."/>
            <person name="Amedeo P."/>
            <person name="Jones K.M."/>
            <person name="Tallon L.J."/>
            <person name="Delcher A.L."/>
            <person name="Salzberg S.L."/>
            <person name="Silva J.C."/>
            <person name="Haas B.J."/>
            <person name="Majoros W.H."/>
            <person name="Farzad M."/>
            <person name="Carlton J.M."/>
            <person name="Smith R.K. Jr."/>
            <person name="Garg J."/>
            <person name="Pearlman R.E."/>
            <person name="Karrer K.M."/>
            <person name="Sun L."/>
            <person name="Manning G."/>
            <person name="Elde N.C."/>
            <person name="Turkewitz A.P."/>
            <person name="Asai D.J."/>
            <person name="Wilkes D.E."/>
            <person name="Wang Y."/>
            <person name="Cai H."/>
            <person name="Collins K."/>
            <person name="Stewart B.A."/>
            <person name="Lee S.R."/>
            <person name="Wilamowska K."/>
            <person name="Weinberg Z."/>
            <person name="Ruzzo W.L."/>
            <person name="Wloga D."/>
            <person name="Gaertig J."/>
            <person name="Frankel J."/>
            <person name="Tsao C.-C."/>
            <person name="Gorovsky M.A."/>
            <person name="Keeling P.J."/>
            <person name="Waller R.F."/>
            <person name="Patron N.J."/>
            <person name="Cherry J.M."/>
            <person name="Stover N.A."/>
            <person name="Krieger C.J."/>
            <person name="del Toro C."/>
            <person name="Ryder H.F."/>
            <person name="Williamson S.C."/>
            <person name="Barbeau R.A."/>
            <person name="Hamilton E.P."/>
            <person name="Orias E."/>
        </authorList>
    </citation>
    <scope>NUCLEOTIDE SEQUENCE [LARGE SCALE GENOMIC DNA]</scope>
    <source>
        <strain evidence="3">SB210</strain>
    </source>
</reference>
<feature type="compositionally biased region" description="Low complexity" evidence="1">
    <location>
        <begin position="460"/>
        <end position="471"/>
    </location>
</feature>
<organism evidence="2 3">
    <name type="scientific">Tetrahymena thermophila (strain SB210)</name>
    <dbReference type="NCBI Taxonomy" id="312017"/>
    <lineage>
        <taxon>Eukaryota</taxon>
        <taxon>Sar</taxon>
        <taxon>Alveolata</taxon>
        <taxon>Ciliophora</taxon>
        <taxon>Intramacronucleata</taxon>
        <taxon>Oligohymenophorea</taxon>
        <taxon>Hymenostomatida</taxon>
        <taxon>Tetrahymenina</taxon>
        <taxon>Tetrahymenidae</taxon>
        <taxon>Tetrahymena</taxon>
    </lineage>
</organism>
<proteinExistence type="predicted"/>
<dbReference type="RefSeq" id="XP_976915.2">
    <property type="nucleotide sequence ID" value="XM_971822.2"/>
</dbReference>
<dbReference type="KEGG" id="tet:TTHERM_00030180"/>
<evidence type="ECO:0000256" key="1">
    <source>
        <dbReference type="SAM" id="MobiDB-lite"/>
    </source>
</evidence>
<gene>
    <name evidence="2" type="ORF">TTHERM_00030180</name>
</gene>
<evidence type="ECO:0000313" key="2">
    <source>
        <dbReference type="EMBL" id="EAR86303.2"/>
    </source>
</evidence>
<feature type="compositionally biased region" description="Basic and acidic residues" evidence="1">
    <location>
        <begin position="474"/>
        <end position="490"/>
    </location>
</feature>